<dbReference type="AlphaFoldDB" id="A0A151Z9V0"/>
<keyword evidence="5" id="KW-1185">Reference proteome</keyword>
<organism evidence="4 5">
    <name type="scientific">Tieghemostelium lacteum</name>
    <name type="common">Slime mold</name>
    <name type="synonym">Dictyostelium lacteum</name>
    <dbReference type="NCBI Taxonomy" id="361077"/>
    <lineage>
        <taxon>Eukaryota</taxon>
        <taxon>Amoebozoa</taxon>
        <taxon>Evosea</taxon>
        <taxon>Eumycetozoa</taxon>
        <taxon>Dictyostelia</taxon>
        <taxon>Dictyosteliales</taxon>
        <taxon>Raperosteliaceae</taxon>
        <taxon>Tieghemostelium</taxon>
    </lineage>
</organism>
<keyword evidence="1" id="KW-0863">Zinc-finger</keyword>
<protein>
    <recommendedName>
        <fullName evidence="3">SWIM-type domain-containing protein</fullName>
    </recommendedName>
</protein>
<dbReference type="InParanoid" id="A0A151Z9V0"/>
<dbReference type="InterPro" id="IPR007527">
    <property type="entry name" value="Znf_SWIM"/>
</dbReference>
<evidence type="ECO:0000256" key="2">
    <source>
        <dbReference type="SAM" id="MobiDB-lite"/>
    </source>
</evidence>
<feature type="compositionally biased region" description="Low complexity" evidence="2">
    <location>
        <begin position="78"/>
        <end position="124"/>
    </location>
</feature>
<dbReference type="OMA" id="MSCTCIS"/>
<evidence type="ECO:0000256" key="1">
    <source>
        <dbReference type="PROSITE-ProRule" id="PRU00325"/>
    </source>
</evidence>
<sequence>MSCTCISFATDKKYKGQYCKHIVSVLLNVFGLDETITKGYFYAKKVNGSLATLCHSINRVPGRYKEVRSTSMLYTLEPSTSTATTTPTTTTTTTTTSTTTTPTTPTTTTTTTTTTPATTTPTTTTRKKRPLTMGNTQNDSDVNSNNNNNSKKKYKSRK</sequence>
<dbReference type="Proteomes" id="UP000076078">
    <property type="component" value="Unassembled WGS sequence"/>
</dbReference>
<dbReference type="GO" id="GO:0008270">
    <property type="term" value="F:zinc ion binding"/>
    <property type="evidence" value="ECO:0007669"/>
    <property type="project" value="UniProtKB-KW"/>
</dbReference>
<gene>
    <name evidence="4" type="ORF">DLAC_09276</name>
</gene>
<comment type="caution">
    <text evidence="4">The sequence shown here is derived from an EMBL/GenBank/DDBJ whole genome shotgun (WGS) entry which is preliminary data.</text>
</comment>
<dbReference type="EMBL" id="LODT01000037">
    <property type="protein sequence ID" value="KYQ90644.1"/>
    <property type="molecule type" value="Genomic_DNA"/>
</dbReference>
<evidence type="ECO:0000313" key="4">
    <source>
        <dbReference type="EMBL" id="KYQ90644.1"/>
    </source>
</evidence>
<accession>A0A151Z9V0</accession>
<dbReference type="PROSITE" id="PS50966">
    <property type="entry name" value="ZF_SWIM"/>
    <property type="match status" value="1"/>
</dbReference>
<name>A0A151Z9V0_TIELA</name>
<evidence type="ECO:0000259" key="3">
    <source>
        <dbReference type="PROSITE" id="PS50966"/>
    </source>
</evidence>
<evidence type="ECO:0000313" key="5">
    <source>
        <dbReference type="Proteomes" id="UP000076078"/>
    </source>
</evidence>
<keyword evidence="1" id="KW-0862">Zinc</keyword>
<feature type="domain" description="SWIM-type" evidence="3">
    <location>
        <begin position="1"/>
        <end position="30"/>
    </location>
</feature>
<keyword evidence="1" id="KW-0479">Metal-binding</keyword>
<reference evidence="4 5" key="1">
    <citation type="submission" date="2015-12" db="EMBL/GenBank/DDBJ databases">
        <title>Dictyostelia acquired genes for synthesis and detection of signals that induce cell-type specialization by lateral gene transfer from prokaryotes.</title>
        <authorList>
            <person name="Gloeckner G."/>
            <person name="Schaap P."/>
        </authorList>
    </citation>
    <scope>NUCLEOTIDE SEQUENCE [LARGE SCALE GENOMIC DNA]</scope>
    <source>
        <strain evidence="4 5">TK</strain>
    </source>
</reference>
<feature type="region of interest" description="Disordered" evidence="2">
    <location>
        <begin position="75"/>
        <end position="158"/>
    </location>
</feature>
<proteinExistence type="predicted"/>
<feature type="compositionally biased region" description="Low complexity" evidence="2">
    <location>
        <begin position="138"/>
        <end position="149"/>
    </location>
</feature>